<evidence type="ECO:0000313" key="3">
    <source>
        <dbReference type="Proteomes" id="UP001165481"/>
    </source>
</evidence>
<proteinExistence type="predicted"/>
<evidence type="ECO:0000256" key="1">
    <source>
        <dbReference type="SAM" id="SignalP"/>
    </source>
</evidence>
<feature type="chain" id="PRO_5046354394" evidence="1">
    <location>
        <begin position="23"/>
        <end position="159"/>
    </location>
</feature>
<sequence>MQLLKFLAASALSFALVSAAWAETYSATLSRKDSNIYETNPSSLIIKTKYCYEYASYDDSLIDTDRRTVYFKDSRETCDLDSVYRPVHPSSGRYKAEVSREDGNWYRTDAGLYLKTENCLELALSEEVSIRLTSFGSGHVKFDNGNTCGIDGVYQKLSL</sequence>
<evidence type="ECO:0000313" key="2">
    <source>
        <dbReference type="EMBL" id="MDL2060153.1"/>
    </source>
</evidence>
<protein>
    <submittedName>
        <fullName evidence="2">Uncharacterized protein</fullName>
    </submittedName>
</protein>
<organism evidence="2 3">
    <name type="scientific">Mesosutterella faecium</name>
    <dbReference type="NCBI Taxonomy" id="2925194"/>
    <lineage>
        <taxon>Bacteria</taxon>
        <taxon>Pseudomonadati</taxon>
        <taxon>Pseudomonadota</taxon>
        <taxon>Betaproteobacteria</taxon>
        <taxon>Burkholderiales</taxon>
        <taxon>Sutterellaceae</taxon>
        <taxon>Mesosutterella</taxon>
    </lineage>
</organism>
<comment type="caution">
    <text evidence="2">The sequence shown here is derived from an EMBL/GenBank/DDBJ whole genome shotgun (WGS) entry which is preliminary data.</text>
</comment>
<dbReference type="Proteomes" id="UP001165481">
    <property type="component" value="Unassembled WGS sequence"/>
</dbReference>
<gene>
    <name evidence="2" type="ORF">MUN46_009420</name>
</gene>
<dbReference type="EMBL" id="JAKZJU020000001">
    <property type="protein sequence ID" value="MDL2060153.1"/>
    <property type="molecule type" value="Genomic_DNA"/>
</dbReference>
<reference evidence="2" key="1">
    <citation type="submission" date="2023-03" db="EMBL/GenBank/DDBJ databases">
        <title>Mesosutterella sp. nov. isolated from porcine feces.</title>
        <authorList>
            <person name="Yu S."/>
        </authorList>
    </citation>
    <scope>NUCLEOTIDE SEQUENCE</scope>
    <source>
        <strain evidence="2">AGMB02718</strain>
    </source>
</reference>
<keyword evidence="1" id="KW-0732">Signal</keyword>
<dbReference type="RefSeq" id="WP_243376971.1">
    <property type="nucleotide sequence ID" value="NZ_JAKZJU020000001.1"/>
</dbReference>
<keyword evidence="3" id="KW-1185">Reference proteome</keyword>
<accession>A0ABT7IQH7</accession>
<name>A0ABT7IQH7_9BURK</name>
<feature type="signal peptide" evidence="1">
    <location>
        <begin position="1"/>
        <end position="22"/>
    </location>
</feature>